<evidence type="ECO:0000313" key="2">
    <source>
        <dbReference type="Proteomes" id="UP001293718"/>
    </source>
</evidence>
<dbReference type="EMBL" id="JAXOJX010000074">
    <property type="protein sequence ID" value="MDZ5460583.1"/>
    <property type="molecule type" value="Genomic_DNA"/>
</dbReference>
<reference evidence="1 2" key="1">
    <citation type="submission" date="2023-11" db="EMBL/GenBank/DDBJ databases">
        <title>Draft genome of Azohydromonas lata strain H1 (DSM1123), a polyhydroxyalkanoate producer.</title>
        <authorList>
            <person name="Traversa D."/>
            <person name="D'Addabbo P."/>
            <person name="Pazzani C."/>
            <person name="Manzari C."/>
            <person name="Chiara M."/>
            <person name="Scrascia M."/>
        </authorList>
    </citation>
    <scope>NUCLEOTIDE SEQUENCE [LARGE SCALE GENOMIC DNA]</scope>
    <source>
        <strain evidence="1 2">H1</strain>
    </source>
</reference>
<dbReference type="Proteomes" id="UP001293718">
    <property type="component" value="Unassembled WGS sequence"/>
</dbReference>
<sequence length="331" mass="35537">MAAMTFQNRNFSIPHSVEAAHQLSASCSSLRNNSELKRRRPNGFGWARSSVLVMLLSATIGASATNYTLWVNGRNGGGVPGNYNDFGYWGTASVNAGVNKKAVNWDGRNRISTQMSRLINALDCFCTGTNWCYVAAHSAGNLMVGYVLDLHGGTNRYKKTPMPRSDGQCTNSDGKTQKGWNIKWVGVAGGAAGGSEIADIGNLVPLDYDLKTITARSLYNHNNTRGTMFYLFAGAKGSVFSMLLPGQDDSWVAYHSSGGVAGTSSAAYCNLADWLCNDLTLGTAPTQNGKPKWTNHSVLLRDDGVLYNHGPNGNWGGIVAPLRSHMQANAK</sequence>
<protein>
    <submittedName>
        <fullName evidence="1">Uncharacterized protein</fullName>
    </submittedName>
</protein>
<gene>
    <name evidence="1" type="ORF">SM757_28790</name>
</gene>
<accession>A0ABU5INV1</accession>
<dbReference type="RefSeq" id="WP_322467992.1">
    <property type="nucleotide sequence ID" value="NZ_JAXOJX010000074.1"/>
</dbReference>
<comment type="caution">
    <text evidence="1">The sequence shown here is derived from an EMBL/GenBank/DDBJ whole genome shotgun (WGS) entry which is preliminary data.</text>
</comment>
<proteinExistence type="predicted"/>
<keyword evidence="2" id="KW-1185">Reference proteome</keyword>
<organism evidence="1 2">
    <name type="scientific">Azohydromonas lata</name>
    <dbReference type="NCBI Taxonomy" id="45677"/>
    <lineage>
        <taxon>Bacteria</taxon>
        <taxon>Pseudomonadati</taxon>
        <taxon>Pseudomonadota</taxon>
        <taxon>Betaproteobacteria</taxon>
        <taxon>Burkholderiales</taxon>
        <taxon>Sphaerotilaceae</taxon>
        <taxon>Azohydromonas</taxon>
    </lineage>
</organism>
<evidence type="ECO:0000313" key="1">
    <source>
        <dbReference type="EMBL" id="MDZ5460583.1"/>
    </source>
</evidence>
<name>A0ABU5INV1_9BURK</name>